<sequence>MKNQRNAVRVLLPPASASLPRARREALSQLISCALSVAVEVDTAKNYEQLHRQVVSGEADVVWAPPLVCARFETIDVPVLMRAVRRGDATYRAALICSAGANRVRLDELLGTRAAWVDPESCAGYLLPGSWLREHGVLPERTFTQQLFCGSYHRAVEAVLSGAAEVSSVYCPCTTNQPDLERLVPGSARQLQVIGLTDDVPNDGVVVGPYAPKDLSRDLELVLQNPNVCADGARILNGVFGTERFEAAPRHGYRALYSLLSGRSERAAG</sequence>
<name>A0A2W5T7I1_9BACT</name>
<dbReference type="SUPFAM" id="SSF53850">
    <property type="entry name" value="Periplasmic binding protein-like II"/>
    <property type="match status" value="1"/>
</dbReference>
<dbReference type="AlphaFoldDB" id="A0A2W5T7I1"/>
<dbReference type="PANTHER" id="PTHR35841:SF1">
    <property type="entry name" value="PHOSPHONATES-BINDING PERIPLASMIC PROTEIN"/>
    <property type="match status" value="1"/>
</dbReference>
<evidence type="ECO:0000313" key="1">
    <source>
        <dbReference type="EMBL" id="PZR07445.1"/>
    </source>
</evidence>
<protein>
    <submittedName>
        <fullName evidence="1">Phosphonate ABC transporter substrate-binding protein</fullName>
    </submittedName>
</protein>
<dbReference type="EMBL" id="QFQP01000031">
    <property type="protein sequence ID" value="PZR07445.1"/>
    <property type="molecule type" value="Genomic_DNA"/>
</dbReference>
<organism evidence="1 2">
    <name type="scientific">Archangium gephyra</name>
    <dbReference type="NCBI Taxonomy" id="48"/>
    <lineage>
        <taxon>Bacteria</taxon>
        <taxon>Pseudomonadati</taxon>
        <taxon>Myxococcota</taxon>
        <taxon>Myxococcia</taxon>
        <taxon>Myxococcales</taxon>
        <taxon>Cystobacterineae</taxon>
        <taxon>Archangiaceae</taxon>
        <taxon>Archangium</taxon>
    </lineage>
</organism>
<evidence type="ECO:0000313" key="2">
    <source>
        <dbReference type="Proteomes" id="UP000249061"/>
    </source>
</evidence>
<dbReference type="Pfam" id="PF12974">
    <property type="entry name" value="Phosphonate-bd"/>
    <property type="match status" value="1"/>
</dbReference>
<dbReference type="Proteomes" id="UP000249061">
    <property type="component" value="Unassembled WGS sequence"/>
</dbReference>
<accession>A0A2W5T7I1</accession>
<dbReference type="Gene3D" id="3.40.190.10">
    <property type="entry name" value="Periplasmic binding protein-like II"/>
    <property type="match status" value="2"/>
</dbReference>
<gene>
    <name evidence="1" type="ORF">DI536_27730</name>
</gene>
<reference evidence="1 2" key="1">
    <citation type="submission" date="2017-08" db="EMBL/GenBank/DDBJ databases">
        <title>Infants hospitalized years apart are colonized by the same room-sourced microbial strains.</title>
        <authorList>
            <person name="Brooks B."/>
            <person name="Olm M.R."/>
            <person name="Firek B.A."/>
            <person name="Baker R."/>
            <person name="Thomas B.C."/>
            <person name="Morowitz M.J."/>
            <person name="Banfield J.F."/>
        </authorList>
    </citation>
    <scope>NUCLEOTIDE SEQUENCE [LARGE SCALE GENOMIC DNA]</scope>
    <source>
        <strain evidence="1">S2_003_000_R2_14</strain>
    </source>
</reference>
<comment type="caution">
    <text evidence="1">The sequence shown here is derived from an EMBL/GenBank/DDBJ whole genome shotgun (WGS) entry which is preliminary data.</text>
</comment>
<proteinExistence type="predicted"/>
<dbReference type="PANTHER" id="PTHR35841">
    <property type="entry name" value="PHOSPHONATES-BINDING PERIPLASMIC PROTEIN"/>
    <property type="match status" value="1"/>
</dbReference>